<sequence>MLKQLASVLGIVLVFGWFAAQTPASADETAPSVSLKSTSNGNEITVVVTGEHLKDLYAYDFTLKYDTQKLAYKSAISSKNGFSVDPIVQDGNVRIAHTKVGGIAGDNGTLQLAAVKFARLQKGSAAISLHDVKLVDSKLNAAGTAIQAAISVKDEAPSGQVALKDIGGHWAKAAIEQAVQQGWVTGYANGTFMPDKEVTRIEFAAMLIRALGADGGRQPVTFTDAKQIPAWGLPSVEEAVGRGIMNGYGDGSFGPAKKITRAEMAAMAVRSLPSAEPAGGGKPAAFADSGQIPAWAKPYAETAAQRGIMNGRSGGQFAPRAHATRAEAVVVILALLQQN</sequence>
<dbReference type="PANTHER" id="PTHR43308:SF5">
    <property type="entry name" value="S-LAYER PROTEIN _ PEPTIDOGLYCAN ENDO-BETA-N-ACETYLGLUCOSAMINIDASE"/>
    <property type="match status" value="1"/>
</dbReference>
<dbReference type="Gene3D" id="2.60.40.680">
    <property type="match status" value="1"/>
</dbReference>
<dbReference type="CDD" id="cd08547">
    <property type="entry name" value="Type_II_cohesin"/>
    <property type="match status" value="1"/>
</dbReference>
<feature type="domain" description="SLH" evidence="2">
    <location>
        <begin position="222"/>
        <end position="282"/>
    </location>
</feature>
<keyword evidence="4" id="KW-1185">Reference proteome</keyword>
<evidence type="ECO:0000313" key="4">
    <source>
        <dbReference type="Proteomes" id="UP000679779"/>
    </source>
</evidence>
<dbReference type="GO" id="GO:0030246">
    <property type="term" value="F:carbohydrate binding"/>
    <property type="evidence" value="ECO:0007669"/>
    <property type="project" value="InterPro"/>
</dbReference>
<dbReference type="Pfam" id="PF00395">
    <property type="entry name" value="SLH"/>
    <property type="match status" value="3"/>
</dbReference>
<gene>
    <name evidence="3" type="ORF">J2TS6_50740</name>
</gene>
<dbReference type="InterPro" id="IPR008965">
    <property type="entry name" value="CBM2/CBM3_carb-bd_dom_sf"/>
</dbReference>
<evidence type="ECO:0000259" key="2">
    <source>
        <dbReference type="PROSITE" id="PS51272"/>
    </source>
</evidence>
<feature type="domain" description="SLH" evidence="2">
    <location>
        <begin position="158"/>
        <end position="221"/>
    </location>
</feature>
<dbReference type="InterPro" id="IPR001119">
    <property type="entry name" value="SLH_dom"/>
</dbReference>
<proteinExistence type="predicted"/>
<evidence type="ECO:0000256" key="1">
    <source>
        <dbReference type="SAM" id="SignalP"/>
    </source>
</evidence>
<dbReference type="EMBL" id="BORQ01000007">
    <property type="protein sequence ID" value="GIO33933.1"/>
    <property type="molecule type" value="Genomic_DNA"/>
</dbReference>
<dbReference type="Proteomes" id="UP000679779">
    <property type="component" value="Unassembled WGS sequence"/>
</dbReference>
<comment type="caution">
    <text evidence="3">The sequence shown here is derived from an EMBL/GenBank/DDBJ whole genome shotgun (WGS) entry which is preliminary data.</text>
</comment>
<dbReference type="RefSeq" id="WP_160043711.1">
    <property type="nucleotide sequence ID" value="NZ_BORQ01000007.1"/>
</dbReference>
<keyword evidence="1" id="KW-0732">Signal</keyword>
<evidence type="ECO:0000313" key="3">
    <source>
        <dbReference type="EMBL" id="GIO33933.1"/>
    </source>
</evidence>
<dbReference type="PANTHER" id="PTHR43308">
    <property type="entry name" value="OUTER MEMBRANE PROTEIN ALPHA-RELATED"/>
    <property type="match status" value="1"/>
</dbReference>
<dbReference type="InterPro" id="IPR002102">
    <property type="entry name" value="Cohesin_dom"/>
</dbReference>
<organism evidence="3 4">
    <name type="scientific">Paenibacillus albilobatus</name>
    <dbReference type="NCBI Taxonomy" id="2716884"/>
    <lineage>
        <taxon>Bacteria</taxon>
        <taxon>Bacillati</taxon>
        <taxon>Bacillota</taxon>
        <taxon>Bacilli</taxon>
        <taxon>Bacillales</taxon>
        <taxon>Paenibacillaceae</taxon>
        <taxon>Paenibacillus</taxon>
    </lineage>
</organism>
<feature type="domain" description="SLH" evidence="2">
    <location>
        <begin position="283"/>
        <end position="339"/>
    </location>
</feature>
<dbReference type="PROSITE" id="PS51272">
    <property type="entry name" value="SLH"/>
    <property type="match status" value="3"/>
</dbReference>
<accession>A0A919XPL4</accession>
<protein>
    <recommendedName>
        <fullName evidence="2">SLH domain-containing protein</fullName>
    </recommendedName>
</protein>
<feature type="chain" id="PRO_5037525227" description="SLH domain-containing protein" evidence="1">
    <location>
        <begin position="27"/>
        <end position="339"/>
    </location>
</feature>
<dbReference type="AlphaFoldDB" id="A0A919XPL4"/>
<dbReference type="SUPFAM" id="SSF49384">
    <property type="entry name" value="Carbohydrate-binding domain"/>
    <property type="match status" value="1"/>
</dbReference>
<reference evidence="3" key="1">
    <citation type="submission" date="2021-03" db="EMBL/GenBank/DDBJ databases">
        <title>Antimicrobial resistance genes in bacteria isolated from Japanese honey, and their potential for conferring macrolide and lincosamide resistance in the American foulbrood pathogen Paenibacillus larvae.</title>
        <authorList>
            <person name="Okamoto M."/>
            <person name="Kumagai M."/>
            <person name="Kanamori H."/>
            <person name="Takamatsu D."/>
        </authorList>
    </citation>
    <scope>NUCLEOTIDE SEQUENCE</scope>
    <source>
        <strain evidence="3">J2TS6</strain>
    </source>
</reference>
<dbReference type="GO" id="GO:0000272">
    <property type="term" value="P:polysaccharide catabolic process"/>
    <property type="evidence" value="ECO:0007669"/>
    <property type="project" value="InterPro"/>
</dbReference>
<name>A0A919XPL4_9BACL</name>
<dbReference type="Pfam" id="PF00963">
    <property type="entry name" value="Cohesin"/>
    <property type="match status" value="1"/>
</dbReference>
<dbReference type="InterPro" id="IPR051465">
    <property type="entry name" value="Cell_Envelope_Struct_Comp"/>
</dbReference>
<feature type="signal peptide" evidence="1">
    <location>
        <begin position="1"/>
        <end position="26"/>
    </location>
</feature>